<dbReference type="Proteomes" id="UP000274131">
    <property type="component" value="Unassembled WGS sequence"/>
</dbReference>
<dbReference type="WBParaSite" id="EVEC_0001296401-mRNA-1">
    <property type="protein sequence ID" value="EVEC_0001296401-mRNA-1"/>
    <property type="gene ID" value="EVEC_0001296401"/>
</dbReference>
<accession>A0A0N4VPN5</accession>
<evidence type="ECO:0000313" key="3">
    <source>
        <dbReference type="WBParaSite" id="EVEC_0001296401-mRNA-1"/>
    </source>
</evidence>
<gene>
    <name evidence="1" type="ORF">EVEC_LOCUS12131</name>
</gene>
<keyword evidence="2" id="KW-1185">Reference proteome</keyword>
<dbReference type="OrthoDB" id="5842718at2759"/>
<proteinExistence type="predicted"/>
<protein>
    <submittedName>
        <fullName evidence="3">GLOBIN domain-containing protein</fullName>
    </submittedName>
</protein>
<name>A0A0N4VPN5_ENTVE</name>
<sequence length="108" mass="12699">MVNVELLKKHAAQYKLTKDTAGEFHKQLFKLHKDVAEHYNAEDIDPDAIPKSHKFIMLGMSELQFYFRLPEAFGEERRWRSALSSFKEQYEDVGVPLKDFEVSFLSFI</sequence>
<evidence type="ECO:0000313" key="2">
    <source>
        <dbReference type="Proteomes" id="UP000274131"/>
    </source>
</evidence>
<organism evidence="3">
    <name type="scientific">Enterobius vermicularis</name>
    <name type="common">Human pinworm</name>
    <dbReference type="NCBI Taxonomy" id="51028"/>
    <lineage>
        <taxon>Eukaryota</taxon>
        <taxon>Metazoa</taxon>
        <taxon>Ecdysozoa</taxon>
        <taxon>Nematoda</taxon>
        <taxon>Chromadorea</taxon>
        <taxon>Rhabditida</taxon>
        <taxon>Spirurina</taxon>
        <taxon>Oxyuridomorpha</taxon>
        <taxon>Oxyuroidea</taxon>
        <taxon>Oxyuridae</taxon>
        <taxon>Enterobius</taxon>
    </lineage>
</organism>
<reference evidence="3" key="1">
    <citation type="submission" date="2017-02" db="UniProtKB">
        <authorList>
            <consortium name="WormBaseParasite"/>
        </authorList>
    </citation>
    <scope>IDENTIFICATION</scope>
</reference>
<reference evidence="1 2" key="2">
    <citation type="submission" date="2018-10" db="EMBL/GenBank/DDBJ databases">
        <authorList>
            <consortium name="Pathogen Informatics"/>
        </authorList>
    </citation>
    <scope>NUCLEOTIDE SEQUENCE [LARGE SCALE GENOMIC DNA]</scope>
</reference>
<evidence type="ECO:0000313" key="1">
    <source>
        <dbReference type="EMBL" id="VDD97380.1"/>
    </source>
</evidence>
<dbReference type="EMBL" id="UXUI01013526">
    <property type="protein sequence ID" value="VDD97380.1"/>
    <property type="molecule type" value="Genomic_DNA"/>
</dbReference>
<dbReference type="AlphaFoldDB" id="A0A0N4VPN5"/>